<evidence type="ECO:0000313" key="2">
    <source>
        <dbReference type="EMBL" id="KAG5640881.1"/>
    </source>
</evidence>
<evidence type="ECO:0000256" key="1">
    <source>
        <dbReference type="SAM" id="Phobius"/>
    </source>
</evidence>
<protein>
    <submittedName>
        <fullName evidence="2">Uncharacterized protein</fullName>
    </submittedName>
</protein>
<reference evidence="2" key="1">
    <citation type="submission" date="2020-07" db="EMBL/GenBank/DDBJ databases">
        <authorList>
            <person name="Nieuwenhuis M."/>
            <person name="Van De Peppel L.J.J."/>
        </authorList>
    </citation>
    <scope>NUCLEOTIDE SEQUENCE</scope>
    <source>
        <strain evidence="2">AP01</strain>
        <tissue evidence="2">Mycelium</tissue>
    </source>
</reference>
<accession>A0A9P7G0U0</accession>
<reference evidence="2" key="2">
    <citation type="submission" date="2021-10" db="EMBL/GenBank/DDBJ databases">
        <title>Phylogenomics reveals ancestral predisposition of the termite-cultivated fungus Termitomyces towards a domesticated lifestyle.</title>
        <authorList>
            <person name="Auxier B."/>
            <person name="Grum-Grzhimaylo A."/>
            <person name="Cardenas M.E."/>
            <person name="Lodge J.D."/>
            <person name="Laessoe T."/>
            <person name="Pedersen O."/>
            <person name="Smith M.E."/>
            <person name="Kuyper T.W."/>
            <person name="Franco-Molano E.A."/>
            <person name="Baroni T.J."/>
            <person name="Aanen D.K."/>
        </authorList>
    </citation>
    <scope>NUCLEOTIDE SEQUENCE</scope>
    <source>
        <strain evidence="2">AP01</strain>
        <tissue evidence="2">Mycelium</tissue>
    </source>
</reference>
<keyword evidence="1" id="KW-1133">Transmembrane helix</keyword>
<proteinExistence type="predicted"/>
<gene>
    <name evidence="2" type="ORF">DXG03_006749</name>
</gene>
<keyword evidence="1" id="KW-0812">Transmembrane</keyword>
<comment type="caution">
    <text evidence="2">The sequence shown here is derived from an EMBL/GenBank/DDBJ whole genome shotgun (WGS) entry which is preliminary data.</text>
</comment>
<dbReference type="AlphaFoldDB" id="A0A9P7G0U0"/>
<evidence type="ECO:0000313" key="3">
    <source>
        <dbReference type="Proteomes" id="UP000775547"/>
    </source>
</evidence>
<keyword evidence="1" id="KW-0472">Membrane</keyword>
<dbReference type="OrthoDB" id="3048770at2759"/>
<sequence length="75" mass="8413">MRASFSLYEHPALTNSEVWPLPLPLSAKDTQPRRTQHARALIAAASLLVAGSVVVYYSWHRQSEVVADRLLGLWL</sequence>
<dbReference type="EMBL" id="JABCKV010000463">
    <property type="protein sequence ID" value="KAG5640881.1"/>
    <property type="molecule type" value="Genomic_DNA"/>
</dbReference>
<keyword evidence="3" id="KW-1185">Reference proteome</keyword>
<dbReference type="Proteomes" id="UP000775547">
    <property type="component" value="Unassembled WGS sequence"/>
</dbReference>
<organism evidence="2 3">
    <name type="scientific">Asterophora parasitica</name>
    <dbReference type="NCBI Taxonomy" id="117018"/>
    <lineage>
        <taxon>Eukaryota</taxon>
        <taxon>Fungi</taxon>
        <taxon>Dikarya</taxon>
        <taxon>Basidiomycota</taxon>
        <taxon>Agaricomycotina</taxon>
        <taxon>Agaricomycetes</taxon>
        <taxon>Agaricomycetidae</taxon>
        <taxon>Agaricales</taxon>
        <taxon>Tricholomatineae</taxon>
        <taxon>Lyophyllaceae</taxon>
        <taxon>Asterophora</taxon>
    </lineage>
</organism>
<feature type="transmembrane region" description="Helical" evidence="1">
    <location>
        <begin position="40"/>
        <end position="59"/>
    </location>
</feature>
<name>A0A9P7G0U0_9AGAR</name>